<evidence type="ECO:0000256" key="4">
    <source>
        <dbReference type="ARBA" id="ARBA00022543"/>
    </source>
</evidence>
<dbReference type="PANTHER" id="PTHR41523:SF7">
    <property type="entry name" value="HISTIDINE KINASE"/>
    <property type="match status" value="1"/>
</dbReference>
<feature type="domain" description="PAC" evidence="19">
    <location>
        <begin position="249"/>
        <end position="301"/>
    </location>
</feature>
<keyword evidence="9" id="KW-0808">Transferase</keyword>
<keyword evidence="17" id="KW-0175">Coiled coil</keyword>
<dbReference type="AlphaFoldDB" id="A0A7W6FU33"/>
<dbReference type="InterPro" id="IPR001610">
    <property type="entry name" value="PAC"/>
</dbReference>
<feature type="domain" description="PAS" evidence="18">
    <location>
        <begin position="464"/>
        <end position="536"/>
    </location>
</feature>
<keyword evidence="4" id="KW-0600">Photoreceptor protein</keyword>
<keyword evidence="7" id="KW-0285">Flavoprotein</keyword>
<evidence type="ECO:0000313" key="20">
    <source>
        <dbReference type="EMBL" id="MBB3935656.1"/>
    </source>
</evidence>
<dbReference type="SUPFAM" id="SSF55781">
    <property type="entry name" value="GAF domain-like"/>
    <property type="match status" value="1"/>
</dbReference>
<dbReference type="PANTHER" id="PTHR41523">
    <property type="entry name" value="TWO-COMPONENT SYSTEM SENSOR PROTEIN"/>
    <property type="match status" value="1"/>
</dbReference>
<organism evidence="20 21">
    <name type="scientific">Aureimonas phyllosphaerae</name>
    <dbReference type="NCBI Taxonomy" id="1166078"/>
    <lineage>
        <taxon>Bacteria</taxon>
        <taxon>Pseudomonadati</taxon>
        <taxon>Pseudomonadota</taxon>
        <taxon>Alphaproteobacteria</taxon>
        <taxon>Hyphomicrobiales</taxon>
        <taxon>Aurantimonadaceae</taxon>
        <taxon>Aureimonas</taxon>
    </lineage>
</organism>
<dbReference type="Gene3D" id="3.30.565.10">
    <property type="entry name" value="Histidine kinase-like ATPase, C-terminal domain"/>
    <property type="match status" value="1"/>
</dbReference>
<evidence type="ECO:0000313" key="21">
    <source>
        <dbReference type="Proteomes" id="UP000531216"/>
    </source>
</evidence>
<feature type="domain" description="PAS" evidence="18">
    <location>
        <begin position="43"/>
        <end position="100"/>
    </location>
</feature>
<dbReference type="RefSeq" id="WP_090960698.1">
    <property type="nucleotide sequence ID" value="NZ_FOOA01000003.1"/>
</dbReference>
<comment type="catalytic activity">
    <reaction evidence="1">
        <text>ATP + protein L-histidine = ADP + protein N-phospho-L-histidine.</text>
        <dbReference type="EC" id="2.7.13.3"/>
    </reaction>
</comment>
<keyword evidence="5" id="KW-0597">Phosphoprotein</keyword>
<gene>
    <name evidence="20" type="ORF">GGR05_001800</name>
</gene>
<evidence type="ECO:0000256" key="8">
    <source>
        <dbReference type="ARBA" id="ARBA00022643"/>
    </source>
</evidence>
<dbReference type="EMBL" id="JACIDO010000003">
    <property type="protein sequence ID" value="MBB3935656.1"/>
    <property type="molecule type" value="Genomic_DNA"/>
</dbReference>
<dbReference type="CDD" id="cd00130">
    <property type="entry name" value="PAS"/>
    <property type="match status" value="3"/>
</dbReference>
<dbReference type="SUPFAM" id="SSF55785">
    <property type="entry name" value="PYP-like sensor domain (PAS domain)"/>
    <property type="match status" value="3"/>
</dbReference>
<evidence type="ECO:0000256" key="13">
    <source>
        <dbReference type="ARBA" id="ARBA00022840"/>
    </source>
</evidence>
<dbReference type="OrthoDB" id="341208at2"/>
<name>A0A7W6FU33_9HYPH</name>
<protein>
    <recommendedName>
        <fullName evidence="3">Blue-light-activated histidine kinase</fullName>
        <ecNumber evidence="2">2.7.13.3</ecNumber>
    </recommendedName>
</protein>
<dbReference type="InterPro" id="IPR013655">
    <property type="entry name" value="PAS_fold_3"/>
</dbReference>
<accession>A0A7W6FU33</accession>
<dbReference type="Gene3D" id="3.30.450.40">
    <property type="match status" value="1"/>
</dbReference>
<comment type="caution">
    <text evidence="20">The sequence shown here is derived from an EMBL/GenBank/DDBJ whole genome shotgun (WGS) entry which is preliminary data.</text>
</comment>
<dbReference type="SMART" id="SM00911">
    <property type="entry name" value="HWE_HK"/>
    <property type="match status" value="1"/>
</dbReference>
<keyword evidence="14" id="KW-0157">Chromophore</keyword>
<dbReference type="InterPro" id="IPR036890">
    <property type="entry name" value="HATPase_C_sf"/>
</dbReference>
<dbReference type="NCBIfam" id="TIGR00229">
    <property type="entry name" value="sensory_box"/>
    <property type="match status" value="3"/>
</dbReference>
<keyword evidence="16" id="KW-0675">Receptor</keyword>
<dbReference type="InterPro" id="IPR000700">
    <property type="entry name" value="PAS-assoc_C"/>
</dbReference>
<keyword evidence="10" id="KW-0677">Repeat</keyword>
<dbReference type="InterPro" id="IPR011102">
    <property type="entry name" value="Sig_transdc_His_kinase_HWE"/>
</dbReference>
<dbReference type="GO" id="GO:0005524">
    <property type="term" value="F:ATP binding"/>
    <property type="evidence" value="ECO:0007669"/>
    <property type="project" value="UniProtKB-KW"/>
</dbReference>
<dbReference type="SMART" id="SM00091">
    <property type="entry name" value="PAS"/>
    <property type="match status" value="3"/>
</dbReference>
<evidence type="ECO:0000256" key="2">
    <source>
        <dbReference type="ARBA" id="ARBA00012438"/>
    </source>
</evidence>
<evidence type="ECO:0000256" key="11">
    <source>
        <dbReference type="ARBA" id="ARBA00022741"/>
    </source>
</evidence>
<evidence type="ECO:0000256" key="17">
    <source>
        <dbReference type="SAM" id="Coils"/>
    </source>
</evidence>
<keyword evidence="21" id="KW-1185">Reference proteome</keyword>
<evidence type="ECO:0000256" key="7">
    <source>
        <dbReference type="ARBA" id="ARBA00022630"/>
    </source>
</evidence>
<feature type="coiled-coil region" evidence="17">
    <location>
        <begin position="2"/>
        <end position="29"/>
    </location>
</feature>
<reference evidence="20 21" key="1">
    <citation type="submission" date="2020-08" db="EMBL/GenBank/DDBJ databases">
        <title>Genomic Encyclopedia of Type Strains, Phase IV (KMG-IV): sequencing the most valuable type-strain genomes for metagenomic binning, comparative biology and taxonomic classification.</title>
        <authorList>
            <person name="Goeker M."/>
        </authorList>
    </citation>
    <scope>NUCLEOTIDE SEQUENCE [LARGE SCALE GENOMIC DNA]</scope>
    <source>
        <strain evidence="20 21">DSM 25024</strain>
    </source>
</reference>
<evidence type="ECO:0000256" key="15">
    <source>
        <dbReference type="ARBA" id="ARBA00023026"/>
    </source>
</evidence>
<evidence type="ECO:0000259" key="18">
    <source>
        <dbReference type="PROSITE" id="PS50112"/>
    </source>
</evidence>
<keyword evidence="11" id="KW-0547">Nucleotide-binding</keyword>
<dbReference type="EC" id="2.7.13.3" evidence="2"/>
<dbReference type="GO" id="GO:0009881">
    <property type="term" value="F:photoreceptor activity"/>
    <property type="evidence" value="ECO:0007669"/>
    <property type="project" value="UniProtKB-KW"/>
</dbReference>
<evidence type="ECO:0000256" key="9">
    <source>
        <dbReference type="ARBA" id="ARBA00022679"/>
    </source>
</evidence>
<evidence type="ECO:0000256" key="5">
    <source>
        <dbReference type="ARBA" id="ARBA00022553"/>
    </source>
</evidence>
<evidence type="ECO:0000256" key="14">
    <source>
        <dbReference type="ARBA" id="ARBA00022991"/>
    </source>
</evidence>
<evidence type="ECO:0000256" key="1">
    <source>
        <dbReference type="ARBA" id="ARBA00000085"/>
    </source>
</evidence>
<dbReference type="GO" id="GO:0004673">
    <property type="term" value="F:protein histidine kinase activity"/>
    <property type="evidence" value="ECO:0007669"/>
    <property type="project" value="UniProtKB-EC"/>
</dbReference>
<dbReference type="Proteomes" id="UP000531216">
    <property type="component" value="Unassembled WGS sequence"/>
</dbReference>
<proteinExistence type="predicted"/>
<keyword evidence="13" id="KW-0067">ATP-binding</keyword>
<evidence type="ECO:0000256" key="12">
    <source>
        <dbReference type="ARBA" id="ARBA00022777"/>
    </source>
</evidence>
<dbReference type="Pfam" id="PF07536">
    <property type="entry name" value="HWE_HK"/>
    <property type="match status" value="1"/>
</dbReference>
<keyword evidence="8" id="KW-0288">FMN</keyword>
<dbReference type="PROSITE" id="PS50112">
    <property type="entry name" value="PAS"/>
    <property type="match status" value="2"/>
</dbReference>
<dbReference type="InterPro" id="IPR000014">
    <property type="entry name" value="PAS"/>
</dbReference>
<evidence type="ECO:0000259" key="19">
    <source>
        <dbReference type="PROSITE" id="PS50113"/>
    </source>
</evidence>
<evidence type="ECO:0000256" key="6">
    <source>
        <dbReference type="ARBA" id="ARBA00022606"/>
    </source>
</evidence>
<dbReference type="SMART" id="SM00086">
    <property type="entry name" value="PAC"/>
    <property type="match status" value="3"/>
</dbReference>
<dbReference type="InterPro" id="IPR035965">
    <property type="entry name" value="PAS-like_dom_sf"/>
</dbReference>
<evidence type="ECO:0000256" key="16">
    <source>
        <dbReference type="ARBA" id="ARBA00023170"/>
    </source>
</evidence>
<dbReference type="Gene3D" id="3.30.450.20">
    <property type="entry name" value="PAS domain"/>
    <property type="match status" value="3"/>
</dbReference>
<dbReference type="Pfam" id="PF08447">
    <property type="entry name" value="PAS_3"/>
    <property type="match status" value="2"/>
</dbReference>
<feature type="domain" description="PAC" evidence="19">
    <location>
        <begin position="117"/>
        <end position="170"/>
    </location>
</feature>
<dbReference type="InterPro" id="IPR013767">
    <property type="entry name" value="PAS_fold"/>
</dbReference>
<dbReference type="GO" id="GO:0006355">
    <property type="term" value="P:regulation of DNA-templated transcription"/>
    <property type="evidence" value="ECO:0007669"/>
    <property type="project" value="InterPro"/>
</dbReference>
<evidence type="ECO:0000256" key="10">
    <source>
        <dbReference type="ARBA" id="ARBA00022737"/>
    </source>
</evidence>
<keyword evidence="6" id="KW-0716">Sensory transduction</keyword>
<dbReference type="InterPro" id="IPR029016">
    <property type="entry name" value="GAF-like_dom_sf"/>
</dbReference>
<evidence type="ECO:0000256" key="3">
    <source>
        <dbReference type="ARBA" id="ARBA00021740"/>
    </source>
</evidence>
<dbReference type="Pfam" id="PF00989">
    <property type="entry name" value="PAS"/>
    <property type="match status" value="1"/>
</dbReference>
<keyword evidence="15" id="KW-0843">Virulence</keyword>
<keyword evidence="12" id="KW-0418">Kinase</keyword>
<sequence length="798" mass="87693">MTGDAASRLAAAENRIADLTRENERLRSCGALDGGVDGHTPLSIAVYETLLGGVSDSALIVTDPAGRIVAWNAAATTIFGWAAEEVVGQSANRIFLPEDRAADPLAREMATAIRDGRARDDRWLQRSDGSRFFARGELVPMRGRDGATTGFLKILRDRTEEERSRLELAASRERLQFALDASALIGTWDWVIPEDIIYADARFAALYGVDEAEAASGLPLSAYLHGIHADDRARVGELIRDTVAAGGVFESEYRTVRRDGAVRWVYARGRCFLSDAGRPVRFPGAVVDITHDKMRERRQDALLRLGDEGGFGEAIDYTLKALHLLGETLEITRVGYATVDPTETFATVIGEWTMPGLVPLAGRKRIADFGTRLADALRQGMTVVEDVRLDPITADGAAAWEAIGSLSMINLTVRENDRLQVILYLHHSAPRRWTADEIGFIREVLNRAWTYTRRRQAECSLIETEARLRLAHEAAEMGTFDYDLETGTMVCDARCRVVFGIGPDEPVGYPATFRPRIHPEDRDRVEATVRRTMASDGDPNFDLLLRTIGHEHGATRIVHASGRCVREDGKAVRIVCAVRDVTEAKEAEERQTLLTRELQHRVKNTLAMVNALANQTLRRASSAQEGLTAFSARLLALSHAHDILTQTSWTSAPIEAIVSQALATHGGEDERITWDGPDIRLTARQSLALALALHELATNAAKYGALSDDAGRVRIAWRVGPGEGCRSLWLEWREVDGPPVVAPERKGFGSRLIEQSLATEFAGEVTMTYHPAGLVCLIEADLQNDLDDSVLPSTLSDV</sequence>
<dbReference type="PROSITE" id="PS50113">
    <property type="entry name" value="PAC"/>
    <property type="match status" value="2"/>
</dbReference>